<organism evidence="2">
    <name type="scientific">Escherichia coli</name>
    <dbReference type="NCBI Taxonomy" id="562"/>
    <lineage>
        <taxon>Bacteria</taxon>
        <taxon>Pseudomonadati</taxon>
        <taxon>Pseudomonadota</taxon>
        <taxon>Gammaproteobacteria</taxon>
        <taxon>Enterobacterales</taxon>
        <taxon>Enterobacteriaceae</taxon>
        <taxon>Escherichia</taxon>
    </lineage>
</organism>
<reference evidence="2" key="1">
    <citation type="submission" date="2018-01" db="EMBL/GenBank/DDBJ databases">
        <title>Escherichia coli ST648-D co-producing KPC-2, CTX-M- 15 and QnrS1 isgoing to companion animals.</title>
        <authorList>
            <person name="Sellera F."/>
            <person name="Fernandes M."/>
            <person name="Ruiz R."/>
            <person name="Falleiros A."/>
            <person name="Rodrigues F."/>
            <person name="Cerdeira L."/>
            <person name="Lincopan N."/>
        </authorList>
    </citation>
    <scope>NUCLEOTIDE SEQUENCE</scope>
    <source>
        <strain evidence="2">ECSIC9</strain>
        <plasmid evidence="2">pECSIC9</plasmid>
    </source>
</reference>
<evidence type="ECO:0000313" key="2">
    <source>
        <dbReference type="EMBL" id="AXQ86699.1"/>
    </source>
</evidence>
<gene>
    <name evidence="2" type="ORF">pECSIC9_00011</name>
</gene>
<dbReference type="AlphaFoldDB" id="A0A385EN45"/>
<evidence type="ECO:0000256" key="1">
    <source>
        <dbReference type="SAM" id="MobiDB-lite"/>
    </source>
</evidence>
<feature type="region of interest" description="Disordered" evidence="1">
    <location>
        <begin position="187"/>
        <end position="210"/>
    </location>
</feature>
<dbReference type="EMBL" id="MG886286">
    <property type="protein sequence ID" value="AXQ86699.1"/>
    <property type="molecule type" value="Genomic_DNA"/>
</dbReference>
<sequence length="210" mass="22120">MTSKKRSAVTVVDSGLHDTFASWCHYDLLMWSKIFKSEPPDVTPPGPFCCAAHRAATRLAPLTRAAATDASGLRPPRSAWQPLPLLPLISPSASYHDSSPALSVDCAAQWGAGRDGAVSPVTGRAAAANSQYGAATRRRAAVPARRRAAPTAHPRGGRAAAAWRRAGLWLSREGGWPVAPVSPAVSGDLRPVSGGVRRGRLPCPDGHKNR</sequence>
<proteinExistence type="predicted"/>
<accession>A0A385EN45</accession>
<keyword evidence="2" id="KW-0614">Plasmid</keyword>
<protein>
    <submittedName>
        <fullName evidence="2">Minor silk ampullate protein</fullName>
    </submittedName>
</protein>
<geneLocation type="plasmid" evidence="2">
    <name>pECSIC9</name>
</geneLocation>
<name>A0A385EN45_ECOLX</name>